<dbReference type="Gene3D" id="2.60.40.10">
    <property type="entry name" value="Immunoglobulins"/>
    <property type="match status" value="1"/>
</dbReference>
<dbReference type="SUPFAM" id="SSF49373">
    <property type="entry name" value="Invasin/intimin cell-adhesion fragments"/>
    <property type="match status" value="1"/>
</dbReference>
<dbReference type="Proteomes" id="UP000655443">
    <property type="component" value="Unassembled WGS sequence"/>
</dbReference>
<evidence type="ECO:0000313" key="2">
    <source>
        <dbReference type="Proteomes" id="UP000655443"/>
    </source>
</evidence>
<sequence length="148" mass="15881">MTTQADLEQFQKFQEFMKWQQMQGGQQPGGSTASVATPVVKKHVRLEATATKGTVVGQATGTVKATLRDTDGEPLQDKEIVFILTTSRQELGRTATDPNGVAQLSAGSNIGDPQLWIEALGTGFTAQFAGTKEYYPAEAKATVRASIF</sequence>
<gene>
    <name evidence="1" type="ORF">GCM10010339_33650</name>
</gene>
<dbReference type="EMBL" id="BMVG01000006">
    <property type="protein sequence ID" value="GHE03983.1"/>
    <property type="molecule type" value="Genomic_DNA"/>
</dbReference>
<dbReference type="AlphaFoldDB" id="A0A918YH82"/>
<dbReference type="GO" id="GO:0005975">
    <property type="term" value="P:carbohydrate metabolic process"/>
    <property type="evidence" value="ECO:0007669"/>
    <property type="project" value="UniProtKB-ARBA"/>
</dbReference>
<dbReference type="RefSeq" id="WP_189953100.1">
    <property type="nucleotide sequence ID" value="NZ_BMVG01000006.1"/>
</dbReference>
<reference evidence="1" key="1">
    <citation type="journal article" date="2014" name="Int. J. Syst. Evol. Microbiol.">
        <title>Complete genome sequence of Corynebacterium casei LMG S-19264T (=DSM 44701T), isolated from a smear-ripened cheese.</title>
        <authorList>
            <consortium name="US DOE Joint Genome Institute (JGI-PGF)"/>
            <person name="Walter F."/>
            <person name="Albersmeier A."/>
            <person name="Kalinowski J."/>
            <person name="Ruckert C."/>
        </authorList>
    </citation>
    <scope>NUCLEOTIDE SEQUENCE</scope>
    <source>
        <strain evidence="1">JCM 4714</strain>
    </source>
</reference>
<organism evidence="1 2">
    <name type="scientific">Streptomyces alanosinicus</name>
    <dbReference type="NCBI Taxonomy" id="68171"/>
    <lineage>
        <taxon>Bacteria</taxon>
        <taxon>Bacillati</taxon>
        <taxon>Actinomycetota</taxon>
        <taxon>Actinomycetes</taxon>
        <taxon>Kitasatosporales</taxon>
        <taxon>Streptomycetaceae</taxon>
        <taxon>Streptomyces</taxon>
    </lineage>
</organism>
<protein>
    <recommendedName>
        <fullName evidence="3">Big-1 domain-containing protein</fullName>
    </recommendedName>
</protein>
<dbReference type="InterPro" id="IPR008964">
    <property type="entry name" value="Invasin/intimin_cell_adhesion"/>
</dbReference>
<name>A0A918YH82_9ACTN</name>
<proteinExistence type="predicted"/>
<keyword evidence="2" id="KW-1185">Reference proteome</keyword>
<accession>A0A918YH82</accession>
<comment type="caution">
    <text evidence="1">The sequence shown here is derived from an EMBL/GenBank/DDBJ whole genome shotgun (WGS) entry which is preliminary data.</text>
</comment>
<evidence type="ECO:0008006" key="3">
    <source>
        <dbReference type="Google" id="ProtNLM"/>
    </source>
</evidence>
<reference evidence="1" key="2">
    <citation type="submission" date="2020-09" db="EMBL/GenBank/DDBJ databases">
        <authorList>
            <person name="Sun Q."/>
            <person name="Ohkuma M."/>
        </authorList>
    </citation>
    <scope>NUCLEOTIDE SEQUENCE</scope>
    <source>
        <strain evidence="1">JCM 4714</strain>
    </source>
</reference>
<evidence type="ECO:0000313" key="1">
    <source>
        <dbReference type="EMBL" id="GHE03983.1"/>
    </source>
</evidence>
<dbReference type="InterPro" id="IPR013783">
    <property type="entry name" value="Ig-like_fold"/>
</dbReference>